<dbReference type="GO" id="GO:0005829">
    <property type="term" value="C:cytosol"/>
    <property type="evidence" value="ECO:0007669"/>
    <property type="project" value="TreeGrafter"/>
</dbReference>
<keyword evidence="3" id="KW-0418">Kinase</keyword>
<dbReference type="PROSITE" id="PS50890">
    <property type="entry name" value="PUA"/>
    <property type="match status" value="1"/>
</dbReference>
<gene>
    <name evidence="6" type="ORF">METZ01_LOCUS419054</name>
</gene>
<dbReference type="InterPro" id="IPR002478">
    <property type="entry name" value="PUA"/>
</dbReference>
<dbReference type="AlphaFoldDB" id="A0A382X5Q1"/>
<name>A0A382X5Q1_9ZZZZ</name>
<dbReference type="Pfam" id="PF01472">
    <property type="entry name" value="PUA"/>
    <property type="match status" value="1"/>
</dbReference>
<keyword evidence="2" id="KW-0547">Nucleotide-binding</keyword>
<dbReference type="InterPro" id="IPR036974">
    <property type="entry name" value="PUA_sf"/>
</dbReference>
<keyword evidence="4" id="KW-0067">ATP-binding</keyword>
<dbReference type="GO" id="GO:0005524">
    <property type="term" value="F:ATP binding"/>
    <property type="evidence" value="ECO:0007669"/>
    <property type="project" value="UniProtKB-KW"/>
</dbReference>
<evidence type="ECO:0000259" key="5">
    <source>
        <dbReference type="SMART" id="SM00359"/>
    </source>
</evidence>
<protein>
    <recommendedName>
        <fullName evidence="5">PUA domain-containing protein</fullName>
    </recommendedName>
</protein>
<evidence type="ECO:0000256" key="1">
    <source>
        <dbReference type="ARBA" id="ARBA00022679"/>
    </source>
</evidence>
<dbReference type="SUPFAM" id="SSF88697">
    <property type="entry name" value="PUA domain-like"/>
    <property type="match status" value="1"/>
</dbReference>
<reference evidence="6" key="1">
    <citation type="submission" date="2018-05" db="EMBL/GenBank/DDBJ databases">
        <authorList>
            <person name="Lanie J.A."/>
            <person name="Ng W.-L."/>
            <person name="Kazmierczak K.M."/>
            <person name="Andrzejewski T.M."/>
            <person name="Davidsen T.M."/>
            <person name="Wayne K.J."/>
            <person name="Tettelin H."/>
            <person name="Glass J.I."/>
            <person name="Rusch D."/>
            <person name="Podicherti R."/>
            <person name="Tsui H.-C.T."/>
            <person name="Winkler M.E."/>
        </authorList>
    </citation>
    <scope>NUCLEOTIDE SEQUENCE</scope>
</reference>
<dbReference type="SUPFAM" id="SSF53633">
    <property type="entry name" value="Carbamate kinase-like"/>
    <property type="match status" value="1"/>
</dbReference>
<organism evidence="6">
    <name type="scientific">marine metagenome</name>
    <dbReference type="NCBI Taxonomy" id="408172"/>
    <lineage>
        <taxon>unclassified sequences</taxon>
        <taxon>metagenomes</taxon>
        <taxon>ecological metagenomes</taxon>
    </lineage>
</organism>
<evidence type="ECO:0000313" key="6">
    <source>
        <dbReference type="EMBL" id="SVD66200.1"/>
    </source>
</evidence>
<dbReference type="InterPro" id="IPR015947">
    <property type="entry name" value="PUA-like_sf"/>
</dbReference>
<dbReference type="GO" id="GO:0004349">
    <property type="term" value="F:glutamate 5-kinase activity"/>
    <property type="evidence" value="ECO:0007669"/>
    <property type="project" value="TreeGrafter"/>
</dbReference>
<accession>A0A382X5Q1</accession>
<evidence type="ECO:0000256" key="2">
    <source>
        <dbReference type="ARBA" id="ARBA00022741"/>
    </source>
</evidence>
<dbReference type="SMART" id="SM00359">
    <property type="entry name" value="PUA"/>
    <property type="match status" value="1"/>
</dbReference>
<evidence type="ECO:0000256" key="3">
    <source>
        <dbReference type="ARBA" id="ARBA00022777"/>
    </source>
</evidence>
<sequence>VGGMQTKVEAAAAATSRGIPVLIAHGEHPAVLTELMAGEDVGTLFEPGERMGSRKHWIGYTLRAAGTIHIDDGAVKALTTGGKSLLPSGIVEVHGEFERGAMIEIHGPNGCMARGLAGYSAEDLRTIQGCSTHSILETLGYIHAPEAVHRDDMTLVD</sequence>
<dbReference type="GO" id="GO:0003723">
    <property type="term" value="F:RNA binding"/>
    <property type="evidence" value="ECO:0007669"/>
    <property type="project" value="InterPro"/>
</dbReference>
<feature type="domain" description="PUA" evidence="5">
    <location>
        <begin position="66"/>
        <end position="149"/>
    </location>
</feature>
<feature type="non-terminal residue" evidence="6">
    <location>
        <position position="1"/>
    </location>
</feature>
<dbReference type="EMBL" id="UINC01165038">
    <property type="protein sequence ID" value="SVD66200.1"/>
    <property type="molecule type" value="Genomic_DNA"/>
</dbReference>
<dbReference type="PANTHER" id="PTHR43654:SF1">
    <property type="entry name" value="ISOPENTENYL PHOSPHATE KINASE"/>
    <property type="match status" value="1"/>
</dbReference>
<dbReference type="Gene3D" id="2.30.130.10">
    <property type="entry name" value="PUA domain"/>
    <property type="match status" value="1"/>
</dbReference>
<dbReference type="InterPro" id="IPR036393">
    <property type="entry name" value="AceGlu_kinase-like_sf"/>
</dbReference>
<dbReference type="PANTHER" id="PTHR43654">
    <property type="entry name" value="GLUTAMATE 5-KINASE"/>
    <property type="match status" value="1"/>
</dbReference>
<dbReference type="Gene3D" id="3.40.1160.10">
    <property type="entry name" value="Acetylglutamate kinase-like"/>
    <property type="match status" value="1"/>
</dbReference>
<proteinExistence type="predicted"/>
<dbReference type="CDD" id="cd21157">
    <property type="entry name" value="PUA_G5K"/>
    <property type="match status" value="1"/>
</dbReference>
<keyword evidence="1" id="KW-0808">Transferase</keyword>
<evidence type="ECO:0000256" key="4">
    <source>
        <dbReference type="ARBA" id="ARBA00022840"/>
    </source>
</evidence>